<evidence type="ECO:0000313" key="2">
    <source>
        <dbReference type="Proteomes" id="UP000887578"/>
    </source>
</evidence>
<dbReference type="InterPro" id="IPR000210">
    <property type="entry name" value="BTB/POZ_dom"/>
</dbReference>
<dbReference type="PANTHER" id="PTHR24410:SF23">
    <property type="entry name" value="BTB DOMAIN-CONTAINING PROTEIN-RELATED"/>
    <property type="match status" value="1"/>
</dbReference>
<dbReference type="InterPro" id="IPR051481">
    <property type="entry name" value="BTB-POZ/Galectin-3-binding"/>
</dbReference>
<organism evidence="2 3">
    <name type="scientific">Panagrolaimus davidi</name>
    <dbReference type="NCBI Taxonomy" id="227884"/>
    <lineage>
        <taxon>Eukaryota</taxon>
        <taxon>Metazoa</taxon>
        <taxon>Ecdysozoa</taxon>
        <taxon>Nematoda</taxon>
        <taxon>Chromadorea</taxon>
        <taxon>Rhabditida</taxon>
        <taxon>Tylenchina</taxon>
        <taxon>Panagrolaimomorpha</taxon>
        <taxon>Panagrolaimoidea</taxon>
        <taxon>Panagrolaimidae</taxon>
        <taxon>Panagrolaimus</taxon>
    </lineage>
</organism>
<dbReference type="SUPFAM" id="SSF54695">
    <property type="entry name" value="POZ domain"/>
    <property type="match status" value="1"/>
</dbReference>
<keyword evidence="2" id="KW-1185">Reference proteome</keyword>
<dbReference type="PANTHER" id="PTHR24410">
    <property type="entry name" value="HL07962P-RELATED"/>
    <property type="match status" value="1"/>
</dbReference>
<reference evidence="3" key="1">
    <citation type="submission" date="2022-11" db="UniProtKB">
        <authorList>
            <consortium name="WormBaseParasite"/>
        </authorList>
    </citation>
    <scope>IDENTIFICATION</scope>
</reference>
<dbReference type="Proteomes" id="UP000887578">
    <property type="component" value="Unplaced"/>
</dbReference>
<dbReference type="Gene3D" id="3.30.710.10">
    <property type="entry name" value="Potassium Channel Kv1.1, Chain A"/>
    <property type="match status" value="1"/>
</dbReference>
<dbReference type="WBParaSite" id="PDA_v2.g20715.t1">
    <property type="protein sequence ID" value="PDA_v2.g20715.t1"/>
    <property type="gene ID" value="PDA_v2.g20715"/>
</dbReference>
<evidence type="ECO:0000313" key="3">
    <source>
        <dbReference type="WBParaSite" id="PDA_v2.g20715.t1"/>
    </source>
</evidence>
<evidence type="ECO:0000259" key="1">
    <source>
        <dbReference type="PROSITE" id="PS50097"/>
    </source>
</evidence>
<accession>A0A914PWI4</accession>
<sequence length="274" mass="31849">MPVEARYRPLLDSATFSIQHQAKFSTKQLKDSYRKTDTFLRSSIKETEGTLKIKHNHGHLKHVEICSKADLFNPEKKYIVDDEFVLEINGILFVETQIPEFVEHPQSLTHILWSLDDKDFILSVGKKNQVHKFVFGSRSTVFNAMMKTDMKEKTKNKTEIIESKPKIVEAVIAFCYDQKISEFLKSETNLCSIFQFANKYDMQVLMSFLEPYFTDNVTPENICLFTATVFMTSSQKLQEFCRRILKIFLKQGISVENIQILDNDFVAELSEKID</sequence>
<dbReference type="Pfam" id="PF00651">
    <property type="entry name" value="BTB"/>
    <property type="match status" value="1"/>
</dbReference>
<dbReference type="AlphaFoldDB" id="A0A914PWI4"/>
<feature type="domain" description="BTB" evidence="1">
    <location>
        <begin position="116"/>
        <end position="181"/>
    </location>
</feature>
<dbReference type="InterPro" id="IPR011333">
    <property type="entry name" value="SKP1/BTB/POZ_sf"/>
</dbReference>
<protein>
    <submittedName>
        <fullName evidence="3">BTB domain-containing protein</fullName>
    </submittedName>
</protein>
<name>A0A914PWI4_9BILA</name>
<dbReference type="SMART" id="SM00225">
    <property type="entry name" value="BTB"/>
    <property type="match status" value="1"/>
</dbReference>
<proteinExistence type="predicted"/>
<dbReference type="PROSITE" id="PS50097">
    <property type="entry name" value="BTB"/>
    <property type="match status" value="1"/>
</dbReference>